<gene>
    <name evidence="2" type="ORF">DCAF_LOCUS15265</name>
</gene>
<evidence type="ECO:0000256" key="1">
    <source>
        <dbReference type="SAM" id="MobiDB-lite"/>
    </source>
</evidence>
<dbReference type="AlphaFoldDB" id="A0AAV1RU37"/>
<accession>A0AAV1RU37</accession>
<evidence type="ECO:0000313" key="3">
    <source>
        <dbReference type="Proteomes" id="UP001314170"/>
    </source>
</evidence>
<evidence type="ECO:0000313" key="2">
    <source>
        <dbReference type="EMBL" id="CAK7340184.1"/>
    </source>
</evidence>
<feature type="region of interest" description="Disordered" evidence="1">
    <location>
        <begin position="1"/>
        <end position="23"/>
    </location>
</feature>
<organism evidence="2 3">
    <name type="scientific">Dovyalis caffra</name>
    <dbReference type="NCBI Taxonomy" id="77055"/>
    <lineage>
        <taxon>Eukaryota</taxon>
        <taxon>Viridiplantae</taxon>
        <taxon>Streptophyta</taxon>
        <taxon>Embryophyta</taxon>
        <taxon>Tracheophyta</taxon>
        <taxon>Spermatophyta</taxon>
        <taxon>Magnoliopsida</taxon>
        <taxon>eudicotyledons</taxon>
        <taxon>Gunneridae</taxon>
        <taxon>Pentapetalae</taxon>
        <taxon>rosids</taxon>
        <taxon>fabids</taxon>
        <taxon>Malpighiales</taxon>
        <taxon>Salicaceae</taxon>
        <taxon>Flacourtieae</taxon>
        <taxon>Dovyalis</taxon>
    </lineage>
</organism>
<reference evidence="2 3" key="1">
    <citation type="submission" date="2024-01" db="EMBL/GenBank/DDBJ databases">
        <authorList>
            <person name="Waweru B."/>
        </authorList>
    </citation>
    <scope>NUCLEOTIDE SEQUENCE [LARGE SCALE GENOMIC DNA]</scope>
</reference>
<dbReference type="Proteomes" id="UP001314170">
    <property type="component" value="Unassembled WGS sequence"/>
</dbReference>
<dbReference type="Pfam" id="PF02458">
    <property type="entry name" value="Transferase"/>
    <property type="match status" value="1"/>
</dbReference>
<dbReference type="InterPro" id="IPR023213">
    <property type="entry name" value="CAT-like_dom_sf"/>
</dbReference>
<keyword evidence="3" id="KW-1185">Reference proteome</keyword>
<sequence length="103" mass="11492">MQEIHIKETTPIHPSTPPFSQDHTLPPSHLDTNRNLNVTFRYFCVYVNTTTNANHPSDVIAAAPSSALVHYYPLAATLCRGQVVAGLVEDIGLYFLFWIDIVP</sequence>
<protein>
    <submittedName>
        <fullName evidence="2">Uncharacterized protein</fullName>
    </submittedName>
</protein>
<dbReference type="EMBL" id="CAWUPB010001159">
    <property type="protein sequence ID" value="CAK7340184.1"/>
    <property type="molecule type" value="Genomic_DNA"/>
</dbReference>
<dbReference type="Gene3D" id="3.30.559.10">
    <property type="entry name" value="Chloramphenicol acetyltransferase-like domain"/>
    <property type="match status" value="1"/>
</dbReference>
<name>A0AAV1RU37_9ROSI</name>
<comment type="caution">
    <text evidence="2">The sequence shown here is derived from an EMBL/GenBank/DDBJ whole genome shotgun (WGS) entry which is preliminary data.</text>
</comment>
<feature type="compositionally biased region" description="Basic and acidic residues" evidence="1">
    <location>
        <begin position="1"/>
        <end position="10"/>
    </location>
</feature>
<proteinExistence type="predicted"/>